<dbReference type="Proteomes" id="UP000326354">
    <property type="component" value="Chromosome"/>
</dbReference>
<dbReference type="EMBL" id="AP019860">
    <property type="protein sequence ID" value="BBM82824.1"/>
    <property type="molecule type" value="Genomic_DNA"/>
</dbReference>
<keyword evidence="1" id="KW-0472">Membrane</keyword>
<dbReference type="PANTHER" id="PTHR37692">
    <property type="entry name" value="HYPOTHETICAL MEMBRANE SPANNING PROTEIN"/>
    <property type="match status" value="1"/>
</dbReference>
<evidence type="ECO:0000256" key="1">
    <source>
        <dbReference type="SAM" id="Phobius"/>
    </source>
</evidence>
<dbReference type="Pfam" id="PF04238">
    <property type="entry name" value="DUF420"/>
    <property type="match status" value="1"/>
</dbReference>
<dbReference type="PANTHER" id="PTHR37692:SF1">
    <property type="entry name" value="DUF420 DOMAIN-CONTAINING PROTEIN"/>
    <property type="match status" value="1"/>
</dbReference>
<keyword evidence="3" id="KW-1185">Reference proteome</keyword>
<keyword evidence="1" id="KW-0812">Transmembrane</keyword>
<feature type="transmembrane region" description="Helical" evidence="1">
    <location>
        <begin position="77"/>
        <end position="100"/>
    </location>
</feature>
<sequence length="138" mass="16192">MTIQDLPTLNVGLNALASVFLLSGWWAIKTKKPNLHKKLMLMAFTTSACFLASYLYYHFNVKLITKYEKEGFIRYVYFAVLFTHIPAATFSVPPIFMALYHAFKGNFEKHMRITRWLLPLWLYVSITGIIVYFMLYVF</sequence>
<keyword evidence="1" id="KW-1133">Transmembrane helix</keyword>
<dbReference type="AlphaFoldDB" id="A0A5S9IJF8"/>
<accession>A0A5S9IJF8</accession>
<name>A0A5S9IJF8_UABAM</name>
<dbReference type="OrthoDB" id="9811998at2"/>
<feature type="transmembrane region" description="Helical" evidence="1">
    <location>
        <begin position="39"/>
        <end position="57"/>
    </location>
</feature>
<gene>
    <name evidence="2" type="ORF">UABAM_01167</name>
</gene>
<evidence type="ECO:0000313" key="3">
    <source>
        <dbReference type="Proteomes" id="UP000326354"/>
    </source>
</evidence>
<feature type="transmembrane region" description="Helical" evidence="1">
    <location>
        <begin position="120"/>
        <end position="137"/>
    </location>
</feature>
<dbReference type="InterPro" id="IPR007352">
    <property type="entry name" value="DUF420"/>
</dbReference>
<dbReference type="KEGG" id="uam:UABAM_01167"/>
<feature type="transmembrane region" description="Helical" evidence="1">
    <location>
        <begin position="6"/>
        <end position="27"/>
    </location>
</feature>
<dbReference type="RefSeq" id="WP_151967051.1">
    <property type="nucleotide sequence ID" value="NZ_AP019860.1"/>
</dbReference>
<protein>
    <submittedName>
        <fullName evidence="2">Membrane protein</fullName>
    </submittedName>
</protein>
<organism evidence="2 3">
    <name type="scientific">Uabimicrobium amorphum</name>
    <dbReference type="NCBI Taxonomy" id="2596890"/>
    <lineage>
        <taxon>Bacteria</taxon>
        <taxon>Pseudomonadati</taxon>
        <taxon>Planctomycetota</taxon>
        <taxon>Candidatus Uabimicrobiia</taxon>
        <taxon>Candidatus Uabimicrobiales</taxon>
        <taxon>Candidatus Uabimicrobiaceae</taxon>
        <taxon>Candidatus Uabimicrobium</taxon>
    </lineage>
</organism>
<proteinExistence type="predicted"/>
<evidence type="ECO:0000313" key="2">
    <source>
        <dbReference type="EMBL" id="BBM82824.1"/>
    </source>
</evidence>
<reference evidence="2 3" key="1">
    <citation type="submission" date="2019-08" db="EMBL/GenBank/DDBJ databases">
        <title>Complete genome sequence of Candidatus Uab amorphum.</title>
        <authorList>
            <person name="Shiratori T."/>
            <person name="Suzuki S."/>
            <person name="Kakizawa Y."/>
            <person name="Ishida K."/>
        </authorList>
    </citation>
    <scope>NUCLEOTIDE SEQUENCE [LARGE SCALE GENOMIC DNA]</scope>
    <source>
        <strain evidence="2 3">SRT547</strain>
    </source>
</reference>